<accession>A0A7K1SJ90</accession>
<gene>
    <name evidence="4" type="ORF">GO755_27605</name>
</gene>
<keyword evidence="5" id="KW-1185">Reference proteome</keyword>
<dbReference type="SMART" id="SM00448">
    <property type="entry name" value="REC"/>
    <property type="match status" value="1"/>
</dbReference>
<dbReference type="RefSeq" id="WP_157588553.1">
    <property type="nucleotide sequence ID" value="NZ_WPIN01000013.1"/>
</dbReference>
<feature type="domain" description="Response regulatory" evidence="3">
    <location>
        <begin position="8"/>
        <end position="129"/>
    </location>
</feature>
<feature type="modified residue" description="4-aspartylphosphate" evidence="2">
    <location>
        <position position="62"/>
    </location>
</feature>
<organism evidence="4 5">
    <name type="scientific">Spirosoma arboris</name>
    <dbReference type="NCBI Taxonomy" id="2682092"/>
    <lineage>
        <taxon>Bacteria</taxon>
        <taxon>Pseudomonadati</taxon>
        <taxon>Bacteroidota</taxon>
        <taxon>Cytophagia</taxon>
        <taxon>Cytophagales</taxon>
        <taxon>Cytophagaceae</taxon>
        <taxon>Spirosoma</taxon>
    </lineage>
</organism>
<dbReference type="Proteomes" id="UP000436006">
    <property type="component" value="Unassembled WGS sequence"/>
</dbReference>
<protein>
    <submittedName>
        <fullName evidence="4">Response regulator</fullName>
    </submittedName>
</protein>
<dbReference type="Gene3D" id="3.40.50.2300">
    <property type="match status" value="1"/>
</dbReference>
<evidence type="ECO:0000259" key="3">
    <source>
        <dbReference type="PROSITE" id="PS50110"/>
    </source>
</evidence>
<dbReference type="InterPro" id="IPR011006">
    <property type="entry name" value="CheY-like_superfamily"/>
</dbReference>
<evidence type="ECO:0000313" key="4">
    <source>
        <dbReference type="EMBL" id="MVM33835.1"/>
    </source>
</evidence>
<dbReference type="EMBL" id="WPIN01000013">
    <property type="protein sequence ID" value="MVM33835.1"/>
    <property type="molecule type" value="Genomic_DNA"/>
</dbReference>
<keyword evidence="1 2" id="KW-0597">Phosphoprotein</keyword>
<name>A0A7K1SJ90_9BACT</name>
<dbReference type="AlphaFoldDB" id="A0A7K1SJ90"/>
<dbReference type="InterPro" id="IPR001789">
    <property type="entry name" value="Sig_transdc_resp-reg_receiver"/>
</dbReference>
<sequence>MPDAKSFEILVVDDEPPICELLEWVASQLFPEATFINARSAQETLDHLDKKPDKIPQLILLDIDLGTSVNGLDLIPQLNDRLRGKTPIVMLTSSTEPPVVKQAYEKGAVAYTRKPDDLQGWRTYVTALRSYWHDTTILPTTIQS</sequence>
<dbReference type="PANTHER" id="PTHR44591:SF3">
    <property type="entry name" value="RESPONSE REGULATORY DOMAIN-CONTAINING PROTEIN"/>
    <property type="match status" value="1"/>
</dbReference>
<evidence type="ECO:0000256" key="1">
    <source>
        <dbReference type="ARBA" id="ARBA00022553"/>
    </source>
</evidence>
<dbReference type="InterPro" id="IPR050595">
    <property type="entry name" value="Bact_response_regulator"/>
</dbReference>
<dbReference type="SUPFAM" id="SSF52172">
    <property type="entry name" value="CheY-like"/>
    <property type="match status" value="1"/>
</dbReference>
<comment type="caution">
    <text evidence="4">The sequence shown here is derived from an EMBL/GenBank/DDBJ whole genome shotgun (WGS) entry which is preliminary data.</text>
</comment>
<dbReference type="GO" id="GO:0000160">
    <property type="term" value="P:phosphorelay signal transduction system"/>
    <property type="evidence" value="ECO:0007669"/>
    <property type="project" value="InterPro"/>
</dbReference>
<reference evidence="4 5" key="1">
    <citation type="submission" date="2019-12" db="EMBL/GenBank/DDBJ databases">
        <title>Spirosoma sp. HMF4905 genome sequencing and assembly.</title>
        <authorList>
            <person name="Kang H."/>
            <person name="Cha I."/>
            <person name="Kim H."/>
            <person name="Joh K."/>
        </authorList>
    </citation>
    <scope>NUCLEOTIDE SEQUENCE [LARGE SCALE GENOMIC DNA]</scope>
    <source>
        <strain evidence="4 5">HMF4905</strain>
    </source>
</reference>
<proteinExistence type="predicted"/>
<dbReference type="Pfam" id="PF00072">
    <property type="entry name" value="Response_reg"/>
    <property type="match status" value="1"/>
</dbReference>
<dbReference type="PROSITE" id="PS50110">
    <property type="entry name" value="RESPONSE_REGULATORY"/>
    <property type="match status" value="1"/>
</dbReference>
<evidence type="ECO:0000256" key="2">
    <source>
        <dbReference type="PROSITE-ProRule" id="PRU00169"/>
    </source>
</evidence>
<evidence type="ECO:0000313" key="5">
    <source>
        <dbReference type="Proteomes" id="UP000436006"/>
    </source>
</evidence>
<dbReference type="PANTHER" id="PTHR44591">
    <property type="entry name" value="STRESS RESPONSE REGULATOR PROTEIN 1"/>
    <property type="match status" value="1"/>
</dbReference>